<protein>
    <submittedName>
        <fullName evidence="4">Uncharacterized protein</fullName>
    </submittedName>
</protein>
<evidence type="ECO:0000259" key="3">
    <source>
        <dbReference type="Pfam" id="PF15420"/>
    </source>
</evidence>
<feature type="transmembrane region" description="Helical" evidence="1">
    <location>
        <begin position="54"/>
        <end position="77"/>
    </location>
</feature>
<name>A0A849C4M0_9NOCA</name>
<feature type="domain" description="Alpha/beta-hydrolase catalytic" evidence="2">
    <location>
        <begin position="239"/>
        <end position="384"/>
    </location>
</feature>
<gene>
    <name evidence="4" type="ORF">HLB23_22345</name>
</gene>
<dbReference type="EMBL" id="JABELX010000008">
    <property type="protein sequence ID" value="NNH72566.1"/>
    <property type="molecule type" value="Genomic_DNA"/>
</dbReference>
<feature type="transmembrane region" description="Helical" evidence="1">
    <location>
        <begin position="130"/>
        <end position="152"/>
    </location>
</feature>
<sequence>MRHRAASAERGEEAARLRRISIGTIAPRVGTTMGIVLGVLASLAPGLLPRTPSAQAIVTGLLAAIGLGIAGVVRFVLRRSGIDVDAVFARYRLWALAVGVVAVGAMAGYAEYWQSRLRDVMGVAPVGAGYWLQCLLGATLIGGVLVGVARGIRWLIRRLGRKRSVVVAAVLAVAVQFAAIPAVIEWRQSAYAAANAALEPGVSQPISGTRSGSPVSTVSWPSLGAQGRRFVAGTPTRAVRVYVGLDSAPDLNTRVALALRELERSGGLERANLVVTIPTGSGWIDAEAAAGLDDRFDGDVALVGMQYSSAPSWATFLFGRTAAEQSAQALFTAIEERLSTLPRAPKLYVYGQSLGAVGGHSIFTDNADQDRRTCAALWAGPPAGRAHHGGATVLANASDPVVHWSPSLLWRAPDLTGTRPDAPVPQWLPILSFLQTSADLLGALDAPTGHGHRYGPDQGTLLGGC</sequence>
<feature type="domain" description="Alpha/beta-hydrolase catalytic" evidence="2">
    <location>
        <begin position="393"/>
        <end position="457"/>
    </location>
</feature>
<dbReference type="InterPro" id="IPR027787">
    <property type="entry name" value="Alpha/beta-hydrolase_catalytic"/>
</dbReference>
<keyword evidence="1" id="KW-1133">Transmembrane helix</keyword>
<keyword evidence="5" id="KW-1185">Reference proteome</keyword>
<comment type="caution">
    <text evidence="4">The sequence shown here is derived from an EMBL/GenBank/DDBJ whole genome shotgun (WGS) entry which is preliminary data.</text>
</comment>
<feature type="transmembrane region" description="Helical" evidence="1">
    <location>
        <begin position="89"/>
        <end position="110"/>
    </location>
</feature>
<reference evidence="4 5" key="1">
    <citation type="submission" date="2020-05" db="EMBL/GenBank/DDBJ databases">
        <title>MicrobeNet Type strains.</title>
        <authorList>
            <person name="Nicholson A.C."/>
        </authorList>
    </citation>
    <scope>NUCLEOTIDE SEQUENCE [LARGE SCALE GENOMIC DNA]</scope>
    <source>
        <strain evidence="4 5">JCM 3224</strain>
    </source>
</reference>
<dbReference type="InterPro" id="IPR027788">
    <property type="entry name" value="Alpha/beta-hydrolase_N_dom"/>
</dbReference>
<dbReference type="Pfam" id="PF10081">
    <property type="entry name" value="Abhydrolase_9"/>
    <property type="match status" value="2"/>
</dbReference>
<accession>A0A849C4M0</accession>
<evidence type="ECO:0000313" key="5">
    <source>
        <dbReference type="Proteomes" id="UP000586827"/>
    </source>
</evidence>
<evidence type="ECO:0000313" key="4">
    <source>
        <dbReference type="EMBL" id="NNH72566.1"/>
    </source>
</evidence>
<proteinExistence type="predicted"/>
<evidence type="ECO:0000256" key="1">
    <source>
        <dbReference type="SAM" id="Phobius"/>
    </source>
</evidence>
<dbReference type="AlphaFoldDB" id="A0A849C4M0"/>
<feature type="domain" description="Alpha/beta-hydrolase N-terminal" evidence="3">
    <location>
        <begin position="43"/>
        <end position="235"/>
    </location>
</feature>
<keyword evidence="1" id="KW-0472">Membrane</keyword>
<organism evidence="4 5">
    <name type="scientific">Nocardia uniformis</name>
    <dbReference type="NCBI Taxonomy" id="53432"/>
    <lineage>
        <taxon>Bacteria</taxon>
        <taxon>Bacillati</taxon>
        <taxon>Actinomycetota</taxon>
        <taxon>Actinomycetes</taxon>
        <taxon>Mycobacteriales</taxon>
        <taxon>Nocardiaceae</taxon>
        <taxon>Nocardia</taxon>
    </lineage>
</organism>
<dbReference type="Pfam" id="PF15420">
    <property type="entry name" value="Abhydrolase_9_N"/>
    <property type="match status" value="1"/>
</dbReference>
<dbReference type="Proteomes" id="UP000586827">
    <property type="component" value="Unassembled WGS sequence"/>
</dbReference>
<feature type="transmembrane region" description="Helical" evidence="1">
    <location>
        <begin position="164"/>
        <end position="184"/>
    </location>
</feature>
<evidence type="ECO:0000259" key="2">
    <source>
        <dbReference type="Pfam" id="PF10081"/>
    </source>
</evidence>
<feature type="transmembrane region" description="Helical" evidence="1">
    <location>
        <begin position="25"/>
        <end position="48"/>
    </location>
</feature>
<keyword evidence="1" id="KW-0812">Transmembrane</keyword>